<organism evidence="6 7">
    <name type="scientific">Mycolicibacterium goodii</name>
    <name type="common">Mycobacterium goodii</name>
    <dbReference type="NCBI Taxonomy" id="134601"/>
    <lineage>
        <taxon>Bacteria</taxon>
        <taxon>Bacillati</taxon>
        <taxon>Actinomycetota</taxon>
        <taxon>Actinomycetes</taxon>
        <taxon>Mycobacteriales</taxon>
        <taxon>Mycobacteriaceae</taxon>
        <taxon>Mycolicibacterium</taxon>
    </lineage>
</organism>
<reference evidence="6 7" key="1">
    <citation type="submission" date="2015-07" db="EMBL/GenBank/DDBJ databases">
        <title>Complete genome sequence of Mycobacterium goodii X7B, a facultative thermophilic biodesulfurizing bacterium.</title>
        <authorList>
            <person name="Yu B."/>
            <person name="Li F."/>
            <person name="Xu P."/>
        </authorList>
    </citation>
    <scope>NUCLEOTIDE SEQUENCE [LARGE SCALE GENOMIC DNA]</scope>
    <source>
        <strain evidence="6 7">X7B</strain>
    </source>
</reference>
<keyword evidence="3" id="KW-0560">Oxidoreductase</keyword>
<evidence type="ECO:0000313" key="6">
    <source>
        <dbReference type="EMBL" id="AKS33111.1"/>
    </source>
</evidence>
<keyword evidence="1" id="KW-0285">Flavoprotein</keyword>
<evidence type="ECO:0000256" key="2">
    <source>
        <dbReference type="ARBA" id="ARBA00022643"/>
    </source>
</evidence>
<dbReference type="PANTHER" id="PTHR30011:SF16">
    <property type="entry name" value="C2H2 FINGER DOMAIN TRANSCRIPTION FACTOR (EUROFUNG)-RELATED"/>
    <property type="match status" value="1"/>
</dbReference>
<dbReference type="GO" id="GO:0016705">
    <property type="term" value="F:oxidoreductase activity, acting on paired donors, with incorporation or reduction of molecular oxygen"/>
    <property type="evidence" value="ECO:0007669"/>
    <property type="project" value="InterPro"/>
</dbReference>
<evidence type="ECO:0000256" key="3">
    <source>
        <dbReference type="ARBA" id="ARBA00023002"/>
    </source>
</evidence>
<dbReference type="KEGG" id="mgo:AFA91_15715"/>
<dbReference type="Proteomes" id="UP000062255">
    <property type="component" value="Chromosome"/>
</dbReference>
<dbReference type="PANTHER" id="PTHR30011">
    <property type="entry name" value="ALKANESULFONATE MONOOXYGENASE-RELATED"/>
    <property type="match status" value="1"/>
</dbReference>
<sequence length="316" mass="32747">MAALSVGVEIVGDGLDDQFLATGRPWREVAALAGRLESAGVSYWVIGAERGEAGNPATVSLDPTLVATVAARHTFRLGLVVAAAAHRDHPYNLARRLVSVDHAARGRVGWLALDFDHAIALNAATDVWTDAAPGPAHTADAVAAVRALWRTWPLESVVGERDTGVFADITRIRRADVRDGYSIAGPLNVPGSLQGDLPVWRTGAADGADAVVVEDGAHAPVGIPVVIRLRTVDGLADALDRIAASSEAAGVIVRLRAHDAGRVLDDVLPSARRRGLVGVPSGSTLRGTLGLAPPTSPDLSDHEPAFAGAPNPGGRL</sequence>
<evidence type="ECO:0000256" key="1">
    <source>
        <dbReference type="ARBA" id="ARBA00022630"/>
    </source>
</evidence>
<evidence type="ECO:0000256" key="5">
    <source>
        <dbReference type="SAM" id="MobiDB-lite"/>
    </source>
</evidence>
<dbReference type="STRING" id="134601.AFA91_15715"/>
<dbReference type="EMBL" id="CP012150">
    <property type="protein sequence ID" value="AKS33111.1"/>
    <property type="molecule type" value="Genomic_DNA"/>
</dbReference>
<evidence type="ECO:0000313" key="7">
    <source>
        <dbReference type="Proteomes" id="UP000062255"/>
    </source>
</evidence>
<keyword evidence="2" id="KW-0288">FMN</keyword>
<proteinExistence type="predicted"/>
<accession>A0A0K0X6U7</accession>
<dbReference type="Gene3D" id="3.20.20.30">
    <property type="entry name" value="Luciferase-like domain"/>
    <property type="match status" value="1"/>
</dbReference>
<dbReference type="GO" id="GO:0004497">
    <property type="term" value="F:monooxygenase activity"/>
    <property type="evidence" value="ECO:0007669"/>
    <property type="project" value="UniProtKB-KW"/>
</dbReference>
<dbReference type="AlphaFoldDB" id="A0A0K0X6U7"/>
<dbReference type="PATRIC" id="fig|134601.6.peg.3264"/>
<dbReference type="InterPro" id="IPR036661">
    <property type="entry name" value="Luciferase-like_sf"/>
</dbReference>
<name>A0A0K0X6U7_MYCGD</name>
<protein>
    <submittedName>
        <fullName evidence="6">Luciferase</fullName>
    </submittedName>
</protein>
<evidence type="ECO:0000256" key="4">
    <source>
        <dbReference type="ARBA" id="ARBA00023033"/>
    </source>
</evidence>
<dbReference type="InterPro" id="IPR051260">
    <property type="entry name" value="Diverse_substr_monoxygenases"/>
</dbReference>
<dbReference type="OrthoDB" id="9130786at2"/>
<dbReference type="RefSeq" id="WP_049745549.1">
    <property type="nucleotide sequence ID" value="NZ_CP012150.1"/>
</dbReference>
<gene>
    <name evidence="6" type="ORF">AFA91_15715</name>
</gene>
<feature type="region of interest" description="Disordered" evidence="5">
    <location>
        <begin position="283"/>
        <end position="316"/>
    </location>
</feature>
<dbReference type="SUPFAM" id="SSF51679">
    <property type="entry name" value="Bacterial luciferase-like"/>
    <property type="match status" value="1"/>
</dbReference>
<keyword evidence="4" id="KW-0503">Monooxygenase</keyword>